<dbReference type="InterPro" id="IPR055555">
    <property type="entry name" value="PA-PLA1_DUF7131"/>
</dbReference>
<dbReference type="GO" id="GO:0004620">
    <property type="term" value="F:phospholipase activity"/>
    <property type="evidence" value="ECO:0007669"/>
    <property type="project" value="TreeGrafter"/>
</dbReference>
<feature type="compositionally biased region" description="Polar residues" evidence="1">
    <location>
        <begin position="644"/>
        <end position="656"/>
    </location>
</feature>
<organism evidence="3">
    <name type="scientific">Lichtheimia ramosa</name>
    <dbReference type="NCBI Taxonomy" id="688394"/>
    <lineage>
        <taxon>Eukaryota</taxon>
        <taxon>Fungi</taxon>
        <taxon>Fungi incertae sedis</taxon>
        <taxon>Mucoromycota</taxon>
        <taxon>Mucoromycotina</taxon>
        <taxon>Mucoromycetes</taxon>
        <taxon>Mucorales</taxon>
        <taxon>Lichtheimiaceae</taxon>
        <taxon>Lichtheimia</taxon>
    </lineage>
</organism>
<feature type="domain" description="DDHD" evidence="2">
    <location>
        <begin position="491"/>
        <end position="755"/>
    </location>
</feature>
<protein>
    <recommendedName>
        <fullName evidence="2">DDHD domain-containing protein</fullName>
    </recommendedName>
</protein>
<sequence>MLERDVNNTRLALASPRTLGLTPDPNAPPLEPRWFYAVDSARSKKLKWVAFSKRDSEALEKALESKDMSTTVPVNEDHLFDVKVFYRTLSPVYWEGPTYPVRRATWFMQSDGSKWVPCEEALAQQIEAGYRKYKPYSDPSLVNGKRKEETATTAASTTTLEEEKLEIALASQPVEKQWNLLGPYLGQYVAYTGPHSAWLLSNSTSSKLAKSIITRLTNKQNLGGTRLVRGYQATTDRQLRGSKSSPSLSTLRKAAEEQDGESIHDDDAICIEAPAADDTIKVGDEDGEEPRQIDHLVFVIPGAGQRFAGQSFIDDVDNLRRGVKLAYAAAIRSDRPNGIQFLPVPWRQEIKFGISQEEGLQHTEADLGMPDGDDGCPTLEELTVDSVPNIRSLVSNVIMDIPLYLTPKYREQMTTSICRLINGIYLQYIKRNPDFLERNGKVSLVGHSLGALITLDMLSLQPITPPPDKQSMLAALKRPDLLKQYQKSNALLFSAENFFGLGSPAGVMLLVKGTRVASRKSKSFQGRESSQCCFPAVNNLYNIFNRSDPVAYRLEPLISRQYSTNFKPAMIPHIKELIMDKKKGKRASGSGGLTNRAGAMYESIKYGLTANLVMRGLGLSKQQMYEDMQSANSSDDDVAVFDPLTTTTTNGATQDLSVPDNIRSPTHSRSSSDSAVMISMWNNSPARQSPPPPLSDTSPYSDGARRLRLLNVTGRVDYCLPENNLDNPYWSALATHLNYWKDPDVAAFLAKEIYRDH</sequence>
<dbReference type="Pfam" id="PF02862">
    <property type="entry name" value="DDHD"/>
    <property type="match status" value="1"/>
</dbReference>
<dbReference type="GO" id="GO:0005737">
    <property type="term" value="C:cytoplasm"/>
    <property type="evidence" value="ECO:0007669"/>
    <property type="project" value="TreeGrafter"/>
</dbReference>
<dbReference type="SMART" id="SM01127">
    <property type="entry name" value="DDHD"/>
    <property type="match status" value="1"/>
</dbReference>
<reference evidence="3" key="1">
    <citation type="journal article" date="2014" name="Genome Announc.">
        <title>De novo whole-genome sequence and genome annotation of Lichtheimia ramosa.</title>
        <authorList>
            <person name="Linde J."/>
            <person name="Schwartze V."/>
            <person name="Binder U."/>
            <person name="Lass-Florl C."/>
            <person name="Voigt K."/>
            <person name="Horn F."/>
        </authorList>
    </citation>
    <scope>NUCLEOTIDE SEQUENCE</scope>
    <source>
        <strain evidence="3">JMRC FSU:6197</strain>
    </source>
</reference>
<proteinExistence type="predicted"/>
<feature type="compositionally biased region" description="Polar residues" evidence="1">
    <location>
        <begin position="235"/>
        <end position="250"/>
    </location>
</feature>
<dbReference type="Pfam" id="PF23465">
    <property type="entry name" value="DUF7131"/>
    <property type="match status" value="1"/>
</dbReference>
<name>A0A077X2X3_9FUNG</name>
<dbReference type="InterPro" id="IPR057826">
    <property type="entry name" value="WWE_C20G8.02"/>
</dbReference>
<dbReference type="Pfam" id="PF23463">
    <property type="entry name" value="WWE_2"/>
    <property type="match status" value="1"/>
</dbReference>
<feature type="compositionally biased region" description="Basic and acidic residues" evidence="1">
    <location>
        <begin position="253"/>
        <end position="265"/>
    </location>
</feature>
<accession>A0A077X2X3</accession>
<evidence type="ECO:0000259" key="2">
    <source>
        <dbReference type="PROSITE" id="PS51043"/>
    </source>
</evidence>
<dbReference type="PANTHER" id="PTHR23509:SF10">
    <property type="entry name" value="LD21067P"/>
    <property type="match status" value="1"/>
</dbReference>
<dbReference type="PROSITE" id="PS51043">
    <property type="entry name" value="DDHD"/>
    <property type="match status" value="1"/>
</dbReference>
<gene>
    <name evidence="3" type="ORF">LRAMOSA06361</name>
</gene>
<evidence type="ECO:0000313" key="3">
    <source>
        <dbReference type="EMBL" id="CDS14191.1"/>
    </source>
</evidence>
<feature type="region of interest" description="Disordered" evidence="1">
    <location>
        <begin position="235"/>
        <end position="265"/>
    </location>
</feature>
<feature type="compositionally biased region" description="Low complexity" evidence="1">
    <location>
        <begin position="664"/>
        <end position="674"/>
    </location>
</feature>
<dbReference type="InterPro" id="IPR058055">
    <property type="entry name" value="PA-PLA1"/>
</dbReference>
<dbReference type="PANTHER" id="PTHR23509">
    <property type="entry name" value="PA-PL1 PHOSPHOLIPASE FAMILY"/>
    <property type="match status" value="1"/>
</dbReference>
<dbReference type="InterPro" id="IPR004177">
    <property type="entry name" value="DDHD_dom"/>
</dbReference>
<dbReference type="AlphaFoldDB" id="A0A077X2X3"/>
<dbReference type="GO" id="GO:0046872">
    <property type="term" value="F:metal ion binding"/>
    <property type="evidence" value="ECO:0007669"/>
    <property type="project" value="InterPro"/>
</dbReference>
<dbReference type="InterPro" id="IPR029058">
    <property type="entry name" value="AB_hydrolase_fold"/>
</dbReference>
<dbReference type="OrthoDB" id="431378at2759"/>
<evidence type="ECO:0000256" key="1">
    <source>
        <dbReference type="SAM" id="MobiDB-lite"/>
    </source>
</evidence>
<feature type="region of interest" description="Disordered" evidence="1">
    <location>
        <begin position="628"/>
        <end position="702"/>
    </location>
</feature>
<dbReference type="SUPFAM" id="SSF53474">
    <property type="entry name" value="alpha/beta-Hydrolases"/>
    <property type="match status" value="1"/>
</dbReference>
<dbReference type="EMBL" id="LK023386">
    <property type="protein sequence ID" value="CDS14191.1"/>
    <property type="molecule type" value="Genomic_DNA"/>
</dbReference>